<dbReference type="SUPFAM" id="SSF51735">
    <property type="entry name" value="NAD(P)-binding Rossmann-fold domains"/>
    <property type="match status" value="1"/>
</dbReference>
<dbReference type="PANTHER" id="PTHR13812:SF19">
    <property type="entry name" value="KETIMINE REDUCTASE MU-CRYSTALLIN"/>
    <property type="match status" value="1"/>
</dbReference>
<organism evidence="1 2">
    <name type="scientific">Quadrisphaera setariae</name>
    <dbReference type="NCBI Taxonomy" id="2593304"/>
    <lineage>
        <taxon>Bacteria</taxon>
        <taxon>Bacillati</taxon>
        <taxon>Actinomycetota</taxon>
        <taxon>Actinomycetes</taxon>
        <taxon>Kineosporiales</taxon>
        <taxon>Kineosporiaceae</taxon>
        <taxon>Quadrisphaera</taxon>
    </lineage>
</organism>
<dbReference type="Pfam" id="PF02423">
    <property type="entry name" value="OCD_Mu_crystall"/>
    <property type="match status" value="1"/>
</dbReference>
<proteinExistence type="predicted"/>
<keyword evidence="2" id="KW-1185">Reference proteome</keyword>
<protein>
    <submittedName>
        <fullName evidence="1">Ornithine cyclodeaminase family protein</fullName>
    </submittedName>
</protein>
<gene>
    <name evidence="1" type="ORF">FMM08_08940</name>
</gene>
<dbReference type="PIRSF" id="PIRSF001439">
    <property type="entry name" value="CryM"/>
    <property type="match status" value="1"/>
</dbReference>
<evidence type="ECO:0000313" key="1">
    <source>
        <dbReference type="EMBL" id="TXR56921.1"/>
    </source>
</evidence>
<sequence>MPHHDADQVRAAVRPADAVALLADALRAGLDPAADPPRTSSPLGSGELLTMPASSGRCAGVKLAVVAPGNAALGLPRIQGVYVLFDGETLAPLATLDGPALTGLRTSATSVAAVLPALRRGGAAAGPLRVVVVGGGVQGRAHAEVLADVLGQDGERGLERVDVLVRRPEALSPSTVLPVGVLGSVVGLGTPSAESALAAADVVVCATSAATPLFDSALLRDDVVVVAVGSHERDRRELDDALLGRATVVVEDLATALREAGDVVMAVEAGALRADELVTMADLVSGRAPVPGGALVFKGTGMAWQDLVVAEAVHRRSALPVPAAL</sequence>
<dbReference type="PANTHER" id="PTHR13812">
    <property type="entry name" value="KETIMINE REDUCTASE MU-CRYSTALLIN"/>
    <property type="match status" value="1"/>
</dbReference>
<dbReference type="Gene3D" id="3.30.1780.10">
    <property type="entry name" value="ornithine cyclodeaminase, domain 1"/>
    <property type="match status" value="1"/>
</dbReference>
<dbReference type="InterPro" id="IPR003462">
    <property type="entry name" value="ODC_Mu_crystall"/>
</dbReference>
<dbReference type="InterPro" id="IPR036291">
    <property type="entry name" value="NAD(P)-bd_dom_sf"/>
</dbReference>
<reference evidence="1 2" key="1">
    <citation type="submission" date="2019-07" db="EMBL/GenBank/DDBJ databases">
        <title>Quadrisphaera sp. strain DD2A genome sequencing and assembly.</title>
        <authorList>
            <person name="Kim I."/>
        </authorList>
    </citation>
    <scope>NUCLEOTIDE SEQUENCE [LARGE SCALE GENOMIC DNA]</scope>
    <source>
        <strain evidence="1 2">DD2A</strain>
    </source>
</reference>
<dbReference type="InterPro" id="IPR023401">
    <property type="entry name" value="ODC_N"/>
</dbReference>
<dbReference type="OrthoDB" id="4311033at2"/>
<dbReference type="Gene3D" id="3.40.50.720">
    <property type="entry name" value="NAD(P)-binding Rossmann-like Domain"/>
    <property type="match status" value="1"/>
</dbReference>
<dbReference type="Proteomes" id="UP000321234">
    <property type="component" value="Unassembled WGS sequence"/>
</dbReference>
<accession>A0A5C8ZIC5</accession>
<name>A0A5C8ZIC5_9ACTN</name>
<evidence type="ECO:0000313" key="2">
    <source>
        <dbReference type="Proteomes" id="UP000321234"/>
    </source>
</evidence>
<dbReference type="AlphaFoldDB" id="A0A5C8ZIC5"/>
<dbReference type="GO" id="GO:0005737">
    <property type="term" value="C:cytoplasm"/>
    <property type="evidence" value="ECO:0007669"/>
    <property type="project" value="TreeGrafter"/>
</dbReference>
<dbReference type="EMBL" id="VKAC01000004">
    <property type="protein sequence ID" value="TXR56921.1"/>
    <property type="molecule type" value="Genomic_DNA"/>
</dbReference>
<comment type="caution">
    <text evidence="1">The sequence shown here is derived from an EMBL/GenBank/DDBJ whole genome shotgun (WGS) entry which is preliminary data.</text>
</comment>